<reference evidence="10 11" key="1">
    <citation type="submission" date="2015-08" db="EMBL/GenBank/DDBJ databases">
        <authorList>
            <person name="Babu N.S."/>
            <person name="Beckwith C.J."/>
            <person name="Beseler K.G."/>
            <person name="Brison A."/>
            <person name="Carone J.V."/>
            <person name="Caskin T.P."/>
            <person name="Diamond M."/>
            <person name="Durham M.E."/>
            <person name="Foxe J.M."/>
            <person name="Go M."/>
            <person name="Henderson B.A."/>
            <person name="Jones I.B."/>
            <person name="McGettigan J.A."/>
            <person name="Micheletti S.J."/>
            <person name="Nasrallah M.E."/>
            <person name="Ortiz D."/>
            <person name="Piller C.R."/>
            <person name="Privatt S.R."/>
            <person name="Schneider S.L."/>
            <person name="Sharp S."/>
            <person name="Smith T.C."/>
            <person name="Stanton J.D."/>
            <person name="Ullery H.E."/>
            <person name="Wilson R.J."/>
            <person name="Serrano M.G."/>
            <person name="Buck G."/>
            <person name="Lee V."/>
            <person name="Wang Y."/>
            <person name="Carvalho R."/>
            <person name="Voegtly L."/>
            <person name="Shi R."/>
            <person name="Duckworth R."/>
            <person name="Johnson A."/>
            <person name="Loviza R."/>
            <person name="Walstead R."/>
            <person name="Shah Z."/>
            <person name="Kiflezghi M."/>
            <person name="Wade K."/>
            <person name="Ball S.L."/>
            <person name="Bradley K.W."/>
            <person name="Asai D.J."/>
            <person name="Bowman C.A."/>
            <person name="Russell D.A."/>
            <person name="Pope W.H."/>
            <person name="Jacobs-Sera D."/>
            <person name="Hendrix R.W."/>
            <person name="Hatfull G.F."/>
        </authorList>
    </citation>
    <scope>NUCLEOTIDE SEQUENCE [LARGE SCALE GENOMIC DNA]</scope>
    <source>
        <strain evidence="10 11">DSM 27648</strain>
    </source>
</reference>
<dbReference type="EMBL" id="CP012333">
    <property type="protein sequence ID" value="AKU98925.1"/>
    <property type="molecule type" value="Genomic_DNA"/>
</dbReference>
<gene>
    <name evidence="10" type="ORF">AKJ09_05589</name>
</gene>
<dbReference type="PANTHER" id="PTHR30574:SF1">
    <property type="entry name" value="SULPHUR TRANSPORT DOMAIN-CONTAINING PROTEIN"/>
    <property type="match status" value="1"/>
</dbReference>
<evidence type="ECO:0000256" key="4">
    <source>
        <dbReference type="ARBA" id="ARBA00022519"/>
    </source>
</evidence>
<evidence type="ECO:0000256" key="1">
    <source>
        <dbReference type="ARBA" id="ARBA00004429"/>
    </source>
</evidence>
<protein>
    <submittedName>
        <fullName evidence="10">Putative transmembrane protein</fullName>
    </submittedName>
</protein>
<keyword evidence="7 9" id="KW-0472">Membrane</keyword>
<evidence type="ECO:0000256" key="2">
    <source>
        <dbReference type="ARBA" id="ARBA00022448"/>
    </source>
</evidence>
<keyword evidence="4" id="KW-0997">Cell inner membrane</keyword>
<evidence type="ECO:0000256" key="5">
    <source>
        <dbReference type="ARBA" id="ARBA00022692"/>
    </source>
</evidence>
<evidence type="ECO:0000256" key="7">
    <source>
        <dbReference type="ARBA" id="ARBA00023136"/>
    </source>
</evidence>
<feature type="transmembrane region" description="Helical" evidence="9">
    <location>
        <begin position="20"/>
        <end position="41"/>
    </location>
</feature>
<feature type="transmembrane region" description="Helical" evidence="9">
    <location>
        <begin position="53"/>
        <end position="71"/>
    </location>
</feature>
<dbReference type="RefSeq" id="WP_146650055.1">
    <property type="nucleotide sequence ID" value="NZ_CP012333.1"/>
</dbReference>
<evidence type="ECO:0000256" key="8">
    <source>
        <dbReference type="ARBA" id="ARBA00035655"/>
    </source>
</evidence>
<comment type="subcellular location">
    <subcellularLocation>
        <location evidence="1">Cell inner membrane</location>
        <topology evidence="1">Multi-pass membrane protein</topology>
    </subcellularLocation>
</comment>
<proteinExistence type="inferred from homology"/>
<comment type="similarity">
    <text evidence="8">Belongs to the TsuA/YedE (TC 9.B.102) family.</text>
</comment>
<accession>A0A0K1PZG3</accession>
<dbReference type="InterPro" id="IPR007272">
    <property type="entry name" value="Sulf_transp_TsuA/YedE"/>
</dbReference>
<feature type="transmembrane region" description="Helical" evidence="9">
    <location>
        <begin position="115"/>
        <end position="137"/>
    </location>
</feature>
<dbReference type="STRING" id="1391654.AKJ09_05589"/>
<dbReference type="OrthoDB" id="9814020at2"/>
<evidence type="ECO:0000313" key="10">
    <source>
        <dbReference type="EMBL" id="AKU98925.1"/>
    </source>
</evidence>
<dbReference type="KEGG" id="llu:AKJ09_05589"/>
<keyword evidence="3" id="KW-1003">Cell membrane</keyword>
<keyword evidence="2" id="KW-0813">Transport</keyword>
<evidence type="ECO:0000313" key="11">
    <source>
        <dbReference type="Proteomes" id="UP000064967"/>
    </source>
</evidence>
<dbReference type="PANTHER" id="PTHR30574">
    <property type="entry name" value="INNER MEMBRANE PROTEIN YEDE"/>
    <property type="match status" value="1"/>
</dbReference>
<dbReference type="GO" id="GO:0005886">
    <property type="term" value="C:plasma membrane"/>
    <property type="evidence" value="ECO:0007669"/>
    <property type="project" value="UniProtKB-SubCell"/>
</dbReference>
<keyword evidence="5 9" id="KW-0812">Transmembrane</keyword>
<dbReference type="PATRIC" id="fig|1391654.3.peg.5668"/>
<evidence type="ECO:0000256" key="3">
    <source>
        <dbReference type="ARBA" id="ARBA00022475"/>
    </source>
</evidence>
<keyword evidence="11" id="KW-1185">Reference proteome</keyword>
<keyword evidence="6 9" id="KW-1133">Transmembrane helix</keyword>
<evidence type="ECO:0000256" key="9">
    <source>
        <dbReference type="SAM" id="Phobius"/>
    </source>
</evidence>
<sequence length="145" mass="14411">MQNFTPGSALVGGALIGLSASIYLLGLGRIAGISGILASATKLDDAGDGRGEKVAFLAGLLAAGIALRLVAPSVFSTGPGMTLPWVVAAGLLVGYGTRLGGGCTSGHGVCGLSRLSIRSLAATVTFMATGALTVWVVRHVFEVTP</sequence>
<dbReference type="Proteomes" id="UP000064967">
    <property type="component" value="Chromosome"/>
</dbReference>
<name>A0A0K1PZG3_9BACT</name>
<feature type="transmembrane region" description="Helical" evidence="9">
    <location>
        <begin position="83"/>
        <end position="103"/>
    </location>
</feature>
<organism evidence="10 11">
    <name type="scientific">Labilithrix luteola</name>
    <dbReference type="NCBI Taxonomy" id="1391654"/>
    <lineage>
        <taxon>Bacteria</taxon>
        <taxon>Pseudomonadati</taxon>
        <taxon>Myxococcota</taxon>
        <taxon>Polyangia</taxon>
        <taxon>Polyangiales</taxon>
        <taxon>Labilitrichaceae</taxon>
        <taxon>Labilithrix</taxon>
    </lineage>
</organism>
<evidence type="ECO:0000256" key="6">
    <source>
        <dbReference type="ARBA" id="ARBA00022989"/>
    </source>
</evidence>
<dbReference type="AlphaFoldDB" id="A0A0K1PZG3"/>